<reference evidence="2 3" key="1">
    <citation type="submission" date="2018-02" db="EMBL/GenBank/DDBJ databases">
        <title>Genome sequence of the basidiomycete white-rot fungus Phlebia centrifuga.</title>
        <authorList>
            <person name="Granchi Z."/>
            <person name="Peng M."/>
            <person name="de Vries R.P."/>
            <person name="Hilden K."/>
            <person name="Makela M.R."/>
            <person name="Grigoriev I."/>
            <person name="Riley R."/>
        </authorList>
    </citation>
    <scope>NUCLEOTIDE SEQUENCE [LARGE SCALE GENOMIC DNA]</scope>
    <source>
        <strain evidence="2 3">FBCC195</strain>
    </source>
</reference>
<sequence>MSQTARTSCGPSIVTYRWNNQLVYVKPTDTYEEAIECARKEFPQLSGVDPELISLEVKVSVRGDRTETRKVRIGASAWNGLTFSLAQYEIIDIVVTPPGPRVIVQDFDDAPPNYPSEVDSKEYNEFLHSRSASPSHKRSSSNSRSTTPKGSPKLADRMLGWMETKVSKLT</sequence>
<name>A0A2R6NXU8_9APHY</name>
<dbReference type="OrthoDB" id="3198848at2759"/>
<evidence type="ECO:0000256" key="1">
    <source>
        <dbReference type="SAM" id="MobiDB-lite"/>
    </source>
</evidence>
<protein>
    <submittedName>
        <fullName evidence="2">Uncharacterized protein</fullName>
    </submittedName>
</protein>
<dbReference type="AlphaFoldDB" id="A0A2R6NXU8"/>
<comment type="caution">
    <text evidence="2">The sequence shown here is derived from an EMBL/GenBank/DDBJ whole genome shotgun (WGS) entry which is preliminary data.</text>
</comment>
<organism evidence="2 3">
    <name type="scientific">Hermanssonia centrifuga</name>
    <dbReference type="NCBI Taxonomy" id="98765"/>
    <lineage>
        <taxon>Eukaryota</taxon>
        <taxon>Fungi</taxon>
        <taxon>Dikarya</taxon>
        <taxon>Basidiomycota</taxon>
        <taxon>Agaricomycotina</taxon>
        <taxon>Agaricomycetes</taxon>
        <taxon>Polyporales</taxon>
        <taxon>Meruliaceae</taxon>
        <taxon>Hermanssonia</taxon>
    </lineage>
</organism>
<keyword evidence="3" id="KW-1185">Reference proteome</keyword>
<feature type="region of interest" description="Disordered" evidence="1">
    <location>
        <begin position="125"/>
        <end position="170"/>
    </location>
</feature>
<dbReference type="EMBL" id="MLYV02000694">
    <property type="protein sequence ID" value="PSR79478.1"/>
    <property type="molecule type" value="Genomic_DNA"/>
</dbReference>
<gene>
    <name evidence="2" type="ORF">PHLCEN_2v7003</name>
</gene>
<accession>A0A2R6NXU8</accession>
<evidence type="ECO:0000313" key="3">
    <source>
        <dbReference type="Proteomes" id="UP000186601"/>
    </source>
</evidence>
<dbReference type="Proteomes" id="UP000186601">
    <property type="component" value="Unassembled WGS sequence"/>
</dbReference>
<proteinExistence type="predicted"/>
<feature type="compositionally biased region" description="Low complexity" evidence="1">
    <location>
        <begin position="129"/>
        <end position="145"/>
    </location>
</feature>
<evidence type="ECO:0000313" key="2">
    <source>
        <dbReference type="EMBL" id="PSR79478.1"/>
    </source>
</evidence>